<protein>
    <submittedName>
        <fullName evidence="1">Uncharacterized protein</fullName>
    </submittedName>
</protein>
<organism evidence="1 2">
    <name type="scientific">Zizania palustris</name>
    <name type="common">Northern wild rice</name>
    <dbReference type="NCBI Taxonomy" id="103762"/>
    <lineage>
        <taxon>Eukaryota</taxon>
        <taxon>Viridiplantae</taxon>
        <taxon>Streptophyta</taxon>
        <taxon>Embryophyta</taxon>
        <taxon>Tracheophyta</taxon>
        <taxon>Spermatophyta</taxon>
        <taxon>Magnoliopsida</taxon>
        <taxon>Liliopsida</taxon>
        <taxon>Poales</taxon>
        <taxon>Poaceae</taxon>
        <taxon>BOP clade</taxon>
        <taxon>Oryzoideae</taxon>
        <taxon>Oryzeae</taxon>
        <taxon>Zizaniinae</taxon>
        <taxon>Zizania</taxon>
    </lineage>
</organism>
<comment type="caution">
    <text evidence="1">The sequence shown here is derived from an EMBL/GenBank/DDBJ whole genome shotgun (WGS) entry which is preliminary data.</text>
</comment>
<evidence type="ECO:0000313" key="2">
    <source>
        <dbReference type="Proteomes" id="UP000729402"/>
    </source>
</evidence>
<reference evidence="1" key="1">
    <citation type="journal article" date="2021" name="bioRxiv">
        <title>Whole Genome Assembly and Annotation of Northern Wild Rice, Zizania palustris L., Supports a Whole Genome Duplication in the Zizania Genus.</title>
        <authorList>
            <person name="Haas M."/>
            <person name="Kono T."/>
            <person name="Macchietto M."/>
            <person name="Millas R."/>
            <person name="McGilp L."/>
            <person name="Shao M."/>
            <person name="Duquette J."/>
            <person name="Hirsch C.N."/>
            <person name="Kimball J."/>
        </authorList>
    </citation>
    <scope>NUCLEOTIDE SEQUENCE</scope>
    <source>
        <tissue evidence="1">Fresh leaf tissue</tissue>
    </source>
</reference>
<name>A0A8J5T936_ZIZPA</name>
<evidence type="ECO:0000313" key="1">
    <source>
        <dbReference type="EMBL" id="KAG8081974.1"/>
    </source>
</evidence>
<dbReference type="AlphaFoldDB" id="A0A8J5T936"/>
<dbReference type="EMBL" id="JAAALK010000086">
    <property type="protein sequence ID" value="KAG8081974.1"/>
    <property type="molecule type" value="Genomic_DNA"/>
</dbReference>
<gene>
    <name evidence="1" type="ORF">GUJ93_ZPchr0014g46772</name>
</gene>
<proteinExistence type="predicted"/>
<dbReference type="Proteomes" id="UP000729402">
    <property type="component" value="Unassembled WGS sequence"/>
</dbReference>
<reference evidence="1" key="2">
    <citation type="submission" date="2021-02" db="EMBL/GenBank/DDBJ databases">
        <authorList>
            <person name="Kimball J.A."/>
            <person name="Haas M.W."/>
            <person name="Macchietto M."/>
            <person name="Kono T."/>
            <person name="Duquette J."/>
            <person name="Shao M."/>
        </authorList>
    </citation>
    <scope>NUCLEOTIDE SEQUENCE</scope>
    <source>
        <tissue evidence="1">Fresh leaf tissue</tissue>
    </source>
</reference>
<accession>A0A8J5T936</accession>
<keyword evidence="2" id="KW-1185">Reference proteome</keyword>
<sequence>MGEQDLAKAAASCQGCGTPPPHHRAKGAAVAAGSGALPLPDLGRHHPLRARGADLHCRTAGPGVPPLSPDLERRHPLIPSPVLAHTAAFLPMLLFFSRVLLVFSRSCCRFSPAWAKLLF</sequence>